<comment type="domain">
    <text evidence="4">The PPC domain mediates interactions between AHL proteins.</text>
</comment>
<name>A0A3Q7HHK4_SOLLC</name>
<comment type="subcellular location">
    <subcellularLocation>
        <location evidence="4">Nucleus</location>
    </subcellularLocation>
</comment>
<reference evidence="6" key="2">
    <citation type="submission" date="2019-01" db="UniProtKB">
        <authorList>
            <consortium name="EnsemblPlants"/>
        </authorList>
    </citation>
    <scope>IDENTIFICATION</scope>
    <source>
        <strain evidence="6">cv. Heinz 1706</strain>
    </source>
</reference>
<dbReference type="InParanoid" id="A0A3Q7HHK4"/>
<keyword evidence="2 4" id="KW-0238">DNA-binding</keyword>
<dbReference type="SUPFAM" id="SSF117856">
    <property type="entry name" value="AF0104/ALDC/Ptd012-like"/>
    <property type="match status" value="1"/>
</dbReference>
<dbReference type="InterPro" id="IPR039605">
    <property type="entry name" value="AHL"/>
</dbReference>
<dbReference type="PANTHER" id="PTHR31500:SF110">
    <property type="entry name" value="AT-HOOK MOTIF NUCLEAR-LOCALIZED PROTEIN"/>
    <property type="match status" value="1"/>
</dbReference>
<keyword evidence="3 4" id="KW-0804">Transcription</keyword>
<keyword evidence="7" id="KW-1185">Reference proteome</keyword>
<dbReference type="InterPro" id="IPR005175">
    <property type="entry name" value="PPC_dom"/>
</dbReference>
<dbReference type="Gramene" id="Solyc08g006950.3.1">
    <property type="protein sequence ID" value="Solyc08g006950.3.1"/>
    <property type="gene ID" value="Solyc08g006950.3"/>
</dbReference>
<organism evidence="6">
    <name type="scientific">Solanum lycopersicum</name>
    <name type="common">Tomato</name>
    <name type="synonym">Lycopersicon esculentum</name>
    <dbReference type="NCBI Taxonomy" id="4081"/>
    <lineage>
        <taxon>Eukaryota</taxon>
        <taxon>Viridiplantae</taxon>
        <taxon>Streptophyta</taxon>
        <taxon>Embryophyta</taxon>
        <taxon>Tracheophyta</taxon>
        <taxon>Spermatophyta</taxon>
        <taxon>Magnoliopsida</taxon>
        <taxon>eudicotyledons</taxon>
        <taxon>Gunneridae</taxon>
        <taxon>Pentapetalae</taxon>
        <taxon>asterids</taxon>
        <taxon>lamiids</taxon>
        <taxon>Solanales</taxon>
        <taxon>Solanaceae</taxon>
        <taxon>Solanoideae</taxon>
        <taxon>Solaneae</taxon>
        <taxon>Solanum</taxon>
        <taxon>Solanum subgen. Lycopersicon</taxon>
    </lineage>
</organism>
<dbReference type="STRING" id="4081.A0A3Q7HHK4"/>
<keyword evidence="1 4" id="KW-0805">Transcription regulation</keyword>
<evidence type="ECO:0000256" key="1">
    <source>
        <dbReference type="ARBA" id="ARBA00023015"/>
    </source>
</evidence>
<protein>
    <recommendedName>
        <fullName evidence="4">AT-hook motif nuclear-localized protein</fullName>
    </recommendedName>
</protein>
<accession>A0A3Q7HHK4</accession>
<dbReference type="EnsemblPlants" id="Solyc08g006950.3.1">
    <property type="protein sequence ID" value="Solyc08g006950.3.1"/>
    <property type="gene ID" value="Solyc08g006950.3"/>
</dbReference>
<dbReference type="Pfam" id="PF03479">
    <property type="entry name" value="PCC"/>
    <property type="match status" value="1"/>
</dbReference>
<evidence type="ECO:0000313" key="6">
    <source>
        <dbReference type="EnsemblPlants" id="Solyc08g006950.3.1"/>
    </source>
</evidence>
<comment type="function">
    <text evidence="4">Transcription factor that specifically binds AT-rich DNA sequences related to the nuclear matrix attachment regions (MARs).</text>
</comment>
<evidence type="ECO:0000259" key="5">
    <source>
        <dbReference type="Pfam" id="PF03479"/>
    </source>
</evidence>
<sequence>MDSTVGYGFTPYVMPVHTGDDIASKIVNFSLQGPPVVCILTATGVVSSVTLKQAVQGGDTVTYELVLGTFTPEKENRVFEAPCSTPPTNVVNVGAPVAETNAPSPGASSKSVDENVGSPLINEAGLFGDAAQTMHNAAQTIHNDPQPMHGMSTYWGHEM</sequence>
<dbReference type="GO" id="GO:0003680">
    <property type="term" value="F:minor groove of adenine-thymine-rich DNA binding"/>
    <property type="evidence" value="ECO:0007669"/>
    <property type="project" value="UniProtKB-UniRule"/>
</dbReference>
<evidence type="ECO:0000256" key="4">
    <source>
        <dbReference type="RuleBase" id="RU367031"/>
    </source>
</evidence>
<feature type="domain" description="PPC" evidence="5">
    <location>
        <begin position="11"/>
        <end position="70"/>
    </location>
</feature>
<evidence type="ECO:0000256" key="2">
    <source>
        <dbReference type="ARBA" id="ARBA00023125"/>
    </source>
</evidence>
<dbReference type="Proteomes" id="UP000004994">
    <property type="component" value="Chromosome 8"/>
</dbReference>
<proteinExistence type="predicted"/>
<evidence type="ECO:0000256" key="3">
    <source>
        <dbReference type="ARBA" id="ARBA00023163"/>
    </source>
</evidence>
<dbReference type="Gene3D" id="3.30.1330.80">
    <property type="entry name" value="Hypothetical protein, similar to alpha- acetolactate decarboxylase, domain 2"/>
    <property type="match status" value="1"/>
</dbReference>
<reference evidence="6" key="1">
    <citation type="journal article" date="2012" name="Nature">
        <title>The tomato genome sequence provides insights into fleshy fruit evolution.</title>
        <authorList>
            <consortium name="Tomato Genome Consortium"/>
        </authorList>
    </citation>
    <scope>NUCLEOTIDE SEQUENCE [LARGE SCALE GENOMIC DNA]</scope>
    <source>
        <strain evidence="6">cv. Heinz 1706</strain>
    </source>
</reference>
<dbReference type="GO" id="GO:0005634">
    <property type="term" value="C:nucleus"/>
    <property type="evidence" value="ECO:0007669"/>
    <property type="project" value="UniProtKB-SubCell"/>
</dbReference>
<dbReference type="PANTHER" id="PTHR31500">
    <property type="entry name" value="AT-HOOK MOTIF NUCLEAR-LOCALIZED PROTEIN 9"/>
    <property type="match status" value="1"/>
</dbReference>
<evidence type="ECO:0000313" key="7">
    <source>
        <dbReference type="Proteomes" id="UP000004994"/>
    </source>
</evidence>
<keyword evidence="4" id="KW-0539">Nucleus</keyword>
<dbReference type="AlphaFoldDB" id="A0A3Q7HHK4"/>